<proteinExistence type="predicted"/>
<evidence type="ECO:0000313" key="2">
    <source>
        <dbReference type="Proteomes" id="UP001162992"/>
    </source>
</evidence>
<gene>
    <name evidence="1" type="ORF">O6H91_17G019100</name>
</gene>
<sequence length="179" mass="19826">MQEDFPSCLKCYLLYAAQKKIMFVKVRSREGLAYSVSGGWSPAVEHRGTFVAGGETRLESIPNFIQAIKKVLAAVIQDAPDSDRLDQAKAAALNSFVFNFSDSGSQLARVMSYELFGIDQNFLFQYKKGVEEVTRDQILQAAKRHLHPSSQPILVVTDVTKLAPLFSSLDAPVMPLLVK</sequence>
<name>A0ACC2B5P6_DIPCM</name>
<protein>
    <submittedName>
        <fullName evidence="1">Uncharacterized protein</fullName>
    </submittedName>
</protein>
<accession>A0ACC2B5P6</accession>
<dbReference type="Proteomes" id="UP001162992">
    <property type="component" value="Chromosome 17"/>
</dbReference>
<keyword evidence="2" id="KW-1185">Reference proteome</keyword>
<comment type="caution">
    <text evidence="1">The sequence shown here is derived from an EMBL/GenBank/DDBJ whole genome shotgun (WGS) entry which is preliminary data.</text>
</comment>
<evidence type="ECO:0000313" key="1">
    <source>
        <dbReference type="EMBL" id="KAJ7524747.1"/>
    </source>
</evidence>
<organism evidence="1 2">
    <name type="scientific">Diphasiastrum complanatum</name>
    <name type="common">Issler's clubmoss</name>
    <name type="synonym">Lycopodium complanatum</name>
    <dbReference type="NCBI Taxonomy" id="34168"/>
    <lineage>
        <taxon>Eukaryota</taxon>
        <taxon>Viridiplantae</taxon>
        <taxon>Streptophyta</taxon>
        <taxon>Embryophyta</taxon>
        <taxon>Tracheophyta</taxon>
        <taxon>Lycopodiopsida</taxon>
        <taxon>Lycopodiales</taxon>
        <taxon>Lycopodiaceae</taxon>
        <taxon>Lycopodioideae</taxon>
        <taxon>Diphasiastrum</taxon>
    </lineage>
</organism>
<dbReference type="EMBL" id="CM055108">
    <property type="protein sequence ID" value="KAJ7524747.1"/>
    <property type="molecule type" value="Genomic_DNA"/>
</dbReference>
<reference evidence="2" key="1">
    <citation type="journal article" date="2024" name="Proc. Natl. Acad. Sci. U.S.A.">
        <title>Extraordinary preservation of gene collinearity over three hundred million years revealed in homosporous lycophytes.</title>
        <authorList>
            <person name="Li C."/>
            <person name="Wickell D."/>
            <person name="Kuo L.Y."/>
            <person name="Chen X."/>
            <person name="Nie B."/>
            <person name="Liao X."/>
            <person name="Peng D."/>
            <person name="Ji J."/>
            <person name="Jenkins J."/>
            <person name="Williams M."/>
            <person name="Shu S."/>
            <person name="Plott C."/>
            <person name="Barry K."/>
            <person name="Rajasekar S."/>
            <person name="Grimwood J."/>
            <person name="Han X."/>
            <person name="Sun S."/>
            <person name="Hou Z."/>
            <person name="He W."/>
            <person name="Dai G."/>
            <person name="Sun C."/>
            <person name="Schmutz J."/>
            <person name="Leebens-Mack J.H."/>
            <person name="Li F.W."/>
            <person name="Wang L."/>
        </authorList>
    </citation>
    <scope>NUCLEOTIDE SEQUENCE [LARGE SCALE GENOMIC DNA]</scope>
    <source>
        <strain evidence="2">cv. PW_Plant_1</strain>
    </source>
</reference>